<dbReference type="Gene3D" id="1.20.120.920">
    <property type="entry name" value="CRISPR-associated endonuclease Cas1, C-terminal domain"/>
    <property type="match status" value="1"/>
</dbReference>
<dbReference type="NCBIfam" id="TIGR00287">
    <property type="entry name" value="cas1"/>
    <property type="match status" value="1"/>
</dbReference>
<dbReference type="Pfam" id="PF01867">
    <property type="entry name" value="Cas_Cas1"/>
    <property type="match status" value="1"/>
</dbReference>
<dbReference type="GO" id="GO:0043571">
    <property type="term" value="P:maintenance of CRISPR repeat elements"/>
    <property type="evidence" value="ECO:0007669"/>
    <property type="project" value="UniProtKB-UniRule"/>
</dbReference>
<accession>A0AAU7WHT6</accession>
<keyword evidence="7 9" id="KW-0238">DNA-binding</keyword>
<comment type="function">
    <text evidence="9">CRISPR (clustered regularly interspaced short palindromic repeat), is an adaptive immune system that provides protection against mobile genetic elements (viruses, transposable elements and conjugative plasmids). CRISPR clusters contain spacers, sequences complementary to antecedent mobile elements, and target invading nucleic acids. CRISPR clusters are transcribed and processed into CRISPR RNA (crRNA). Acts as a dsDNA endonuclease. Involved in the integration of spacer DNA into the CRISPR cassette.</text>
</comment>
<comment type="cofactor">
    <cofactor evidence="9">
        <name>Mg(2+)</name>
        <dbReference type="ChEBI" id="CHEBI:18420"/>
    </cofactor>
    <cofactor evidence="9">
        <name>Mn(2+)</name>
        <dbReference type="ChEBI" id="CHEBI:29035"/>
    </cofactor>
</comment>
<comment type="subunit">
    <text evidence="9">Homodimer, forms a heterotetramer with a Cas2 homodimer.</text>
</comment>
<dbReference type="GO" id="GO:0051607">
    <property type="term" value="P:defense response to virus"/>
    <property type="evidence" value="ECO:0007669"/>
    <property type="project" value="UniProtKB-UniRule"/>
</dbReference>
<dbReference type="GO" id="GO:0016787">
    <property type="term" value="F:hydrolase activity"/>
    <property type="evidence" value="ECO:0007669"/>
    <property type="project" value="UniProtKB-KW"/>
</dbReference>
<name>A0AAU7WHT6_9BACI</name>
<dbReference type="HAMAP" id="MF_01470">
    <property type="entry name" value="Cas1"/>
    <property type="match status" value="1"/>
</dbReference>
<keyword evidence="8 9" id="KW-0464">Manganese</keyword>
<evidence type="ECO:0000256" key="3">
    <source>
        <dbReference type="ARBA" id="ARBA00022759"/>
    </source>
</evidence>
<dbReference type="InterPro" id="IPR019858">
    <property type="entry name" value="CRISPR-assoc_Cas1_HMARI/TNEAP"/>
</dbReference>
<keyword evidence="5 9" id="KW-0460">Magnesium</keyword>
<dbReference type="EC" id="3.1.-.-" evidence="9"/>
<dbReference type="GO" id="GO:0004520">
    <property type="term" value="F:DNA endonuclease activity"/>
    <property type="evidence" value="ECO:0007669"/>
    <property type="project" value="InterPro"/>
</dbReference>
<dbReference type="InterPro" id="IPR042211">
    <property type="entry name" value="CRISPR-assoc_Cas1_N"/>
</dbReference>
<evidence type="ECO:0000256" key="4">
    <source>
        <dbReference type="ARBA" id="ARBA00022801"/>
    </source>
</evidence>
<organism evidence="10">
    <name type="scientific">Heyndrickxia faecalis</name>
    <dbReference type="NCBI Taxonomy" id="2824910"/>
    <lineage>
        <taxon>Bacteria</taxon>
        <taxon>Bacillati</taxon>
        <taxon>Bacillota</taxon>
        <taxon>Bacilli</taxon>
        <taxon>Bacillales</taxon>
        <taxon>Bacillaceae</taxon>
        <taxon>Heyndrickxia</taxon>
    </lineage>
</organism>
<keyword evidence="1 9" id="KW-0540">Nuclease</keyword>
<dbReference type="RefSeq" id="WP_013860395.1">
    <property type="nucleotide sequence ID" value="NZ_CP158453.1"/>
</dbReference>
<evidence type="ECO:0000256" key="8">
    <source>
        <dbReference type="ARBA" id="ARBA00023211"/>
    </source>
</evidence>
<reference evidence="10" key="1">
    <citation type="submission" date="2024-06" db="EMBL/GenBank/DDBJ databases">
        <authorList>
            <person name="Huang C.H."/>
            <person name="Ting Y.S."/>
            <person name="Cheng Y.H."/>
        </authorList>
    </citation>
    <scope>NUCLEOTIDE SEQUENCE</scope>
    <source>
        <strain evidence="10">TCI803</strain>
    </source>
</reference>
<comment type="similarity">
    <text evidence="9">Belongs to the CRISPR-associated endonuclease Cas1 family.</text>
</comment>
<dbReference type="GO" id="GO:0003677">
    <property type="term" value="F:DNA binding"/>
    <property type="evidence" value="ECO:0007669"/>
    <property type="project" value="UniProtKB-KW"/>
</dbReference>
<dbReference type="InterPro" id="IPR002729">
    <property type="entry name" value="CRISPR-assoc_Cas1"/>
</dbReference>
<dbReference type="NCBIfam" id="TIGR03641">
    <property type="entry name" value="cas1_HMARI"/>
    <property type="match status" value="1"/>
</dbReference>
<sequence>MRKSTKYLLSMGELKKKDNSLVFKNERGHTYIPIESVREIYCLNEISLNSKLFHFLSNAGVIVHFFNYYQQYAGTFYPKEQLVSGKLTVMQAKLFETKRLDVAKSIVNGIAKNIHYVLYHYYKHGKTDLKPYLDWLKKEVPKLLKKEISIKQILFIEGEIWRNFYGTFHLFLPESFVMNKRVRRPPDNPINALISFGNTILYSKTLSQIYRTHLNQTISYLHEPGESRFSLSLDLCEVFKPIIVFKTIFETVNNRKLQVGKHFDKDLNYALLNEAGRKVFIEALEERLSSVILHPRLKRKVTLETAIRLDAYKLIKYILEDQPFIPFNAKEMV</sequence>
<protein>
    <recommendedName>
        <fullName evidence="9">CRISPR-associated endonuclease Cas1</fullName>
        <ecNumber evidence="9">3.1.-.-</ecNumber>
    </recommendedName>
</protein>
<gene>
    <name evidence="10" type="primary">cas1b</name>
    <name evidence="9" type="synonym">cas1</name>
    <name evidence="10" type="ORF">ABR335_03525</name>
</gene>
<evidence type="ECO:0000256" key="5">
    <source>
        <dbReference type="ARBA" id="ARBA00022842"/>
    </source>
</evidence>
<dbReference type="GO" id="GO:0046872">
    <property type="term" value="F:metal ion binding"/>
    <property type="evidence" value="ECO:0007669"/>
    <property type="project" value="UniProtKB-UniRule"/>
</dbReference>
<dbReference type="InterPro" id="IPR042206">
    <property type="entry name" value="CRISPR-assoc_Cas1_C"/>
</dbReference>
<evidence type="ECO:0000256" key="1">
    <source>
        <dbReference type="ARBA" id="ARBA00022722"/>
    </source>
</evidence>
<evidence type="ECO:0000256" key="9">
    <source>
        <dbReference type="HAMAP-Rule" id="MF_01470"/>
    </source>
</evidence>
<keyword evidence="3 9" id="KW-0255">Endonuclease</keyword>
<evidence type="ECO:0000256" key="2">
    <source>
        <dbReference type="ARBA" id="ARBA00022723"/>
    </source>
</evidence>
<dbReference type="EMBL" id="CP158453">
    <property type="protein sequence ID" value="XBX98680.1"/>
    <property type="molecule type" value="Genomic_DNA"/>
</dbReference>
<evidence type="ECO:0000256" key="6">
    <source>
        <dbReference type="ARBA" id="ARBA00023118"/>
    </source>
</evidence>
<dbReference type="AlphaFoldDB" id="A0AAU7WHT6"/>
<dbReference type="PANTHER" id="PTHR43219">
    <property type="entry name" value="CRISPR-ASSOCIATED ENDONUCLEASE CAS1"/>
    <property type="match status" value="1"/>
</dbReference>
<dbReference type="Gene3D" id="3.100.10.20">
    <property type="entry name" value="CRISPR-associated endonuclease Cas1, N-terminal domain"/>
    <property type="match status" value="1"/>
</dbReference>
<dbReference type="GeneID" id="93258640"/>
<evidence type="ECO:0000313" key="10">
    <source>
        <dbReference type="EMBL" id="XBX98680.1"/>
    </source>
</evidence>
<keyword evidence="2 9" id="KW-0479">Metal-binding</keyword>
<proteinExistence type="inferred from homology"/>
<keyword evidence="4 9" id="KW-0378">Hydrolase</keyword>
<feature type="binding site" evidence="9">
    <location>
        <position position="157"/>
    </location>
    <ligand>
        <name>Mn(2+)</name>
        <dbReference type="ChEBI" id="CHEBI:29035"/>
    </ligand>
</feature>
<keyword evidence="6 9" id="KW-0051">Antiviral defense</keyword>
<dbReference type="PANTHER" id="PTHR43219:SF2">
    <property type="entry name" value="CRISPR-ASSOCIATED ENDONUCLEASE CAS1"/>
    <property type="match status" value="1"/>
</dbReference>
<feature type="binding site" evidence="9">
    <location>
        <position position="237"/>
    </location>
    <ligand>
        <name>Mn(2+)</name>
        <dbReference type="ChEBI" id="CHEBI:29035"/>
    </ligand>
</feature>
<feature type="binding site" evidence="9">
    <location>
        <position position="222"/>
    </location>
    <ligand>
        <name>Mn(2+)</name>
        <dbReference type="ChEBI" id="CHEBI:29035"/>
    </ligand>
</feature>
<evidence type="ECO:0000256" key="7">
    <source>
        <dbReference type="ARBA" id="ARBA00023125"/>
    </source>
</evidence>